<dbReference type="CDD" id="cd01949">
    <property type="entry name" value="GGDEF"/>
    <property type="match status" value="1"/>
</dbReference>
<dbReference type="InterPro" id="IPR043128">
    <property type="entry name" value="Rev_trsase/Diguanyl_cyclase"/>
</dbReference>
<feature type="transmembrane region" description="Helical" evidence="1">
    <location>
        <begin position="247"/>
        <end position="268"/>
    </location>
</feature>
<evidence type="ECO:0000259" key="3">
    <source>
        <dbReference type="PROSITE" id="PS51832"/>
    </source>
</evidence>
<feature type="transmembrane region" description="Helical" evidence="1">
    <location>
        <begin position="314"/>
        <end position="334"/>
    </location>
</feature>
<dbReference type="PROSITE" id="PS50887">
    <property type="entry name" value="GGDEF"/>
    <property type="match status" value="1"/>
</dbReference>
<dbReference type="SMART" id="SM00267">
    <property type="entry name" value="GGDEF"/>
    <property type="match status" value="1"/>
</dbReference>
<feature type="transmembrane region" description="Helical" evidence="1">
    <location>
        <begin position="288"/>
        <end position="308"/>
    </location>
</feature>
<keyword evidence="5" id="KW-1185">Reference proteome</keyword>
<dbReference type="Proteomes" id="UP000516160">
    <property type="component" value="Chromosome"/>
</dbReference>
<feature type="transmembrane region" description="Helical" evidence="1">
    <location>
        <begin position="120"/>
        <end position="138"/>
    </location>
</feature>
<feature type="domain" description="GGDEF" evidence="2">
    <location>
        <begin position="381"/>
        <end position="514"/>
    </location>
</feature>
<evidence type="ECO:0000259" key="2">
    <source>
        <dbReference type="PROSITE" id="PS50887"/>
    </source>
</evidence>
<dbReference type="InterPro" id="IPR029787">
    <property type="entry name" value="Nucleotide_cyclase"/>
</dbReference>
<sequence length="695" mass="78965">MKYNKLLSDTAEKVGETMEKLYKILLFLVPIYLVIYLLWMITLGISNDTVTFIGNNLSILGVLVAAVCTFLTYKKSAKIERKFWLLIFIGTSAYVLADVAWIYYESIIGVGVPSPGLPDYLYLTHGIMYIVAMLALTYKQTGLYYGFQMILDMLITGTVVLTLGWHFLIYPAFVVKSDILSEIIVSLSYIVIDLVLLCGYLYIYLGRKIRLNKKATAMFMLGLGIYISADFYYLFLTYNGTYHLSRWIDPFWVLGLMIIGLAGIKHIIETRKNIVSTEERSSLIYDKIRMIVPYLGITVLFVVQLVHMDSINSLFIGIALIMVLGIVRQIMVLIQNKELIKSLQIANRELNYLSRYNKLTGLYNRMYFDEELRRLQHSTDFPITIMVCDLDGLKIINDTMGHEKGDLLLIACSNLLKTSLRSSDIVARIGGDEFAAILTKTEQSSAEELVKKIKKNVLIYNQNNKELPMSLSIGISTTESKDYSLEQLLKEADDKMYNEKLIQKKSSKSQIIDSLMAALEERDHITEGHAHRVAEHCVKMGEQLNLSSNVITNLALLAQVHDLGKVGIPDSILFKKGPLSDEEWKIMRQHPEKGYRIAIASNNLVNVADLILKHHERWDGKGYPLGLKEKEIPIECRILAIVDSFDAITSKRPYKEARSTEEALKELQRCSGTQFDPELVQLFLELINTDMKGVV</sequence>
<feature type="transmembrane region" description="Helical" evidence="1">
    <location>
        <begin position="179"/>
        <end position="203"/>
    </location>
</feature>
<dbReference type="NCBIfam" id="TIGR00254">
    <property type="entry name" value="GGDEF"/>
    <property type="match status" value="1"/>
</dbReference>
<dbReference type="KEGG" id="acae:HYG86_12355"/>
<dbReference type="PROSITE" id="PS51832">
    <property type="entry name" value="HD_GYP"/>
    <property type="match status" value="1"/>
</dbReference>
<dbReference type="EMBL" id="CP058559">
    <property type="protein sequence ID" value="QNO15502.1"/>
    <property type="molecule type" value="Genomic_DNA"/>
</dbReference>
<dbReference type="Gene3D" id="3.30.70.270">
    <property type="match status" value="1"/>
</dbReference>
<dbReference type="CDD" id="cd00077">
    <property type="entry name" value="HDc"/>
    <property type="match status" value="1"/>
</dbReference>
<evidence type="ECO:0000313" key="5">
    <source>
        <dbReference type="Proteomes" id="UP000516160"/>
    </source>
</evidence>
<name>A0A7G9W9Z0_ALKCA</name>
<feature type="transmembrane region" description="Helical" evidence="1">
    <location>
        <begin position="21"/>
        <end position="41"/>
    </location>
</feature>
<dbReference type="Pfam" id="PF13487">
    <property type="entry name" value="HD_5"/>
    <property type="match status" value="1"/>
</dbReference>
<reference evidence="4 5" key="1">
    <citation type="submission" date="2020-07" db="EMBL/GenBank/DDBJ databases">
        <title>Alkalicella. sp. LB2 genome.</title>
        <authorList>
            <person name="Postec A."/>
            <person name="Quemeneur M."/>
        </authorList>
    </citation>
    <scope>NUCLEOTIDE SEQUENCE [LARGE SCALE GENOMIC DNA]</scope>
    <source>
        <strain evidence="4 5">LB2</strain>
    </source>
</reference>
<keyword evidence="1" id="KW-1133">Transmembrane helix</keyword>
<dbReference type="InterPro" id="IPR000160">
    <property type="entry name" value="GGDEF_dom"/>
</dbReference>
<dbReference type="SUPFAM" id="SSF109604">
    <property type="entry name" value="HD-domain/PDEase-like"/>
    <property type="match status" value="1"/>
</dbReference>
<dbReference type="SUPFAM" id="SSF55073">
    <property type="entry name" value="Nucleotide cyclase"/>
    <property type="match status" value="1"/>
</dbReference>
<dbReference type="InterPro" id="IPR003607">
    <property type="entry name" value="HD/PDEase_dom"/>
</dbReference>
<feature type="transmembrane region" description="Helical" evidence="1">
    <location>
        <begin position="83"/>
        <end position="104"/>
    </location>
</feature>
<feature type="transmembrane region" description="Helical" evidence="1">
    <location>
        <begin position="215"/>
        <end position="235"/>
    </location>
</feature>
<dbReference type="SMART" id="SM00471">
    <property type="entry name" value="HDc"/>
    <property type="match status" value="1"/>
</dbReference>
<dbReference type="InterPro" id="IPR037522">
    <property type="entry name" value="HD_GYP_dom"/>
</dbReference>
<evidence type="ECO:0000256" key="1">
    <source>
        <dbReference type="SAM" id="Phobius"/>
    </source>
</evidence>
<dbReference type="RefSeq" id="WP_213165865.1">
    <property type="nucleotide sequence ID" value="NZ_CP058559.1"/>
</dbReference>
<gene>
    <name evidence="4" type="ORF">HYG86_12355</name>
</gene>
<proteinExistence type="predicted"/>
<organism evidence="4 5">
    <name type="scientific">Alkalicella caledoniensis</name>
    <dbReference type="NCBI Taxonomy" id="2731377"/>
    <lineage>
        <taxon>Bacteria</taxon>
        <taxon>Bacillati</taxon>
        <taxon>Bacillota</taxon>
        <taxon>Clostridia</taxon>
        <taxon>Eubacteriales</taxon>
        <taxon>Proteinivoracaceae</taxon>
        <taxon>Alkalicella</taxon>
    </lineage>
</organism>
<dbReference type="AlphaFoldDB" id="A0A7G9W9Z0"/>
<feature type="domain" description="HD-GYP" evidence="3">
    <location>
        <begin position="504"/>
        <end position="695"/>
    </location>
</feature>
<feature type="transmembrane region" description="Helical" evidence="1">
    <location>
        <begin position="150"/>
        <end position="173"/>
    </location>
</feature>
<feature type="transmembrane region" description="Helical" evidence="1">
    <location>
        <begin position="53"/>
        <end position="71"/>
    </location>
</feature>
<dbReference type="Pfam" id="PF00990">
    <property type="entry name" value="GGDEF"/>
    <property type="match status" value="1"/>
</dbReference>
<keyword evidence="1" id="KW-0472">Membrane</keyword>
<keyword evidence="1" id="KW-0812">Transmembrane</keyword>
<dbReference type="PANTHER" id="PTHR43155">
    <property type="entry name" value="CYCLIC DI-GMP PHOSPHODIESTERASE PA4108-RELATED"/>
    <property type="match status" value="1"/>
</dbReference>
<protein>
    <submittedName>
        <fullName evidence="4">Diguanylate cyclase</fullName>
    </submittedName>
</protein>
<dbReference type="PANTHER" id="PTHR43155:SF2">
    <property type="entry name" value="CYCLIC DI-GMP PHOSPHODIESTERASE PA4108"/>
    <property type="match status" value="1"/>
</dbReference>
<accession>A0A7G9W9Z0</accession>
<dbReference type="Gene3D" id="1.10.3210.10">
    <property type="entry name" value="Hypothetical protein af1432"/>
    <property type="match status" value="1"/>
</dbReference>
<evidence type="ECO:0000313" key="4">
    <source>
        <dbReference type="EMBL" id="QNO15502.1"/>
    </source>
</evidence>